<dbReference type="InterPro" id="IPR027417">
    <property type="entry name" value="P-loop_NTPase"/>
</dbReference>
<dbReference type="Pfam" id="PF24883">
    <property type="entry name" value="NPHP3_N"/>
    <property type="match status" value="1"/>
</dbReference>
<dbReference type="AlphaFoldDB" id="A0AAV9ZXL4"/>
<evidence type="ECO:0000259" key="2">
    <source>
        <dbReference type="PROSITE" id="PS50837"/>
    </source>
</evidence>
<evidence type="ECO:0000256" key="1">
    <source>
        <dbReference type="ARBA" id="ARBA00022737"/>
    </source>
</evidence>
<keyword evidence="1" id="KW-0677">Repeat</keyword>
<dbReference type="SUPFAM" id="SSF49562">
    <property type="entry name" value="C2 domain (Calcium/lipid-binding domain, CaLB)"/>
    <property type="match status" value="1"/>
</dbReference>
<evidence type="ECO:0000313" key="3">
    <source>
        <dbReference type="EMBL" id="KAK6995755.1"/>
    </source>
</evidence>
<evidence type="ECO:0000313" key="4">
    <source>
        <dbReference type="Proteomes" id="UP001362999"/>
    </source>
</evidence>
<dbReference type="CDD" id="cd00030">
    <property type="entry name" value="C2"/>
    <property type="match status" value="1"/>
</dbReference>
<dbReference type="Proteomes" id="UP001362999">
    <property type="component" value="Unassembled WGS sequence"/>
</dbReference>
<dbReference type="InterPro" id="IPR056884">
    <property type="entry name" value="NPHP3-like_N"/>
</dbReference>
<accession>A0AAV9ZXL4</accession>
<keyword evidence="4" id="KW-1185">Reference proteome</keyword>
<dbReference type="PROSITE" id="PS50837">
    <property type="entry name" value="NACHT"/>
    <property type="match status" value="1"/>
</dbReference>
<dbReference type="InterPro" id="IPR000008">
    <property type="entry name" value="C2_dom"/>
</dbReference>
<dbReference type="InterPro" id="IPR035892">
    <property type="entry name" value="C2_domain_sf"/>
</dbReference>
<sequence>MSTHKLIMHNEWNPASLYRNKPPNLCVKVYRNEHHILKTRALARNVNLIWDTSLDFMSPAPSEILTFRLFYNTLGTDLRIAEANVSVQDLLEKSQSNQSKLQLHLSLKAVTQMTGEVPAPVEKVEVFVPSANLSKSLDVVLSALENILGAGDELAKVHPYMNVAWKILTSVYIYKIAKYQHKADEKLVKLIEAMAKLYFFATKADLVVEKCKHVQDSVLCIAKQTLECALFIREYLGNGFLGQTFQNPFLGTAQKIEQMTVQLLQLKENFDRGITVQTTALTAQILDKVETLETQRILQQLRHAKPTSLVHCECLAGTQIKIIAAITEQLMAVSETPIIWLSGVAGSGKSTIATSVSEYFRALGRLGAQICFARNDVGCNDPIVVLHTIVLGLAQVHPDIGQAICRVLLHNSHLVEAPLERQFQELLLSPLDTVKEHLVGPFIVIIDALDECAQDFRKFMINLIAEFFPKLPIAFRFFITSRPNADITTL</sequence>
<feature type="domain" description="NACHT" evidence="2">
    <location>
        <begin position="337"/>
        <end position="490"/>
    </location>
</feature>
<proteinExistence type="predicted"/>
<dbReference type="SUPFAM" id="SSF52540">
    <property type="entry name" value="P-loop containing nucleoside triphosphate hydrolases"/>
    <property type="match status" value="1"/>
</dbReference>
<gene>
    <name evidence="3" type="ORF">R3P38DRAFT_2737534</name>
</gene>
<name>A0AAV9ZXL4_9AGAR</name>
<dbReference type="InterPro" id="IPR007111">
    <property type="entry name" value="NACHT_NTPase"/>
</dbReference>
<protein>
    <recommendedName>
        <fullName evidence="2">NACHT domain-containing protein</fullName>
    </recommendedName>
</protein>
<organism evidence="3 4">
    <name type="scientific">Favolaschia claudopus</name>
    <dbReference type="NCBI Taxonomy" id="2862362"/>
    <lineage>
        <taxon>Eukaryota</taxon>
        <taxon>Fungi</taxon>
        <taxon>Dikarya</taxon>
        <taxon>Basidiomycota</taxon>
        <taxon>Agaricomycotina</taxon>
        <taxon>Agaricomycetes</taxon>
        <taxon>Agaricomycetidae</taxon>
        <taxon>Agaricales</taxon>
        <taxon>Marasmiineae</taxon>
        <taxon>Mycenaceae</taxon>
        <taxon>Favolaschia</taxon>
    </lineage>
</organism>
<dbReference type="EMBL" id="JAWWNJ010000101">
    <property type="protein sequence ID" value="KAK6995755.1"/>
    <property type="molecule type" value="Genomic_DNA"/>
</dbReference>
<reference evidence="3 4" key="1">
    <citation type="journal article" date="2024" name="J Genomics">
        <title>Draft genome sequencing and assembly of Favolaschia claudopus CIRM-BRFM 2984 isolated from oak limbs.</title>
        <authorList>
            <person name="Navarro D."/>
            <person name="Drula E."/>
            <person name="Chaduli D."/>
            <person name="Cazenave R."/>
            <person name="Ahrendt S."/>
            <person name="Wang J."/>
            <person name="Lipzen A."/>
            <person name="Daum C."/>
            <person name="Barry K."/>
            <person name="Grigoriev I.V."/>
            <person name="Favel A."/>
            <person name="Rosso M.N."/>
            <person name="Martin F."/>
        </authorList>
    </citation>
    <scope>NUCLEOTIDE SEQUENCE [LARGE SCALE GENOMIC DNA]</scope>
    <source>
        <strain evidence="3 4">CIRM-BRFM 2984</strain>
    </source>
</reference>
<dbReference type="PANTHER" id="PTHR10039">
    <property type="entry name" value="AMELOGENIN"/>
    <property type="match status" value="1"/>
</dbReference>
<dbReference type="Gene3D" id="2.60.40.150">
    <property type="entry name" value="C2 domain"/>
    <property type="match status" value="1"/>
</dbReference>
<dbReference type="Pfam" id="PF00168">
    <property type="entry name" value="C2"/>
    <property type="match status" value="1"/>
</dbReference>
<dbReference type="Gene3D" id="3.40.50.300">
    <property type="entry name" value="P-loop containing nucleotide triphosphate hydrolases"/>
    <property type="match status" value="1"/>
</dbReference>
<comment type="caution">
    <text evidence="3">The sequence shown here is derived from an EMBL/GenBank/DDBJ whole genome shotgun (WGS) entry which is preliminary data.</text>
</comment>